<dbReference type="EMBL" id="JAAXYO010000163">
    <property type="protein sequence ID" value="MBU2788748.1"/>
    <property type="molecule type" value="Genomic_DNA"/>
</dbReference>
<dbReference type="Proteomes" id="UP001197378">
    <property type="component" value="Unassembled WGS sequence"/>
</dbReference>
<evidence type="ECO:0000259" key="1">
    <source>
        <dbReference type="Pfam" id="PF00534"/>
    </source>
</evidence>
<evidence type="ECO:0000313" key="3">
    <source>
        <dbReference type="Proteomes" id="UP001197378"/>
    </source>
</evidence>
<dbReference type="InterPro" id="IPR050194">
    <property type="entry name" value="Glycosyltransferase_grp1"/>
</dbReference>
<dbReference type="PANTHER" id="PTHR45947">
    <property type="entry name" value="SULFOQUINOVOSYL TRANSFERASE SQD2"/>
    <property type="match status" value="1"/>
</dbReference>
<evidence type="ECO:0000313" key="2">
    <source>
        <dbReference type="EMBL" id="MBU2788748.1"/>
    </source>
</evidence>
<reference evidence="2" key="1">
    <citation type="journal article" date="2021" name="ISME J.">
        <title>Genomic evolution of the class Acidithiobacillia: deep-branching Proteobacteria living in extreme acidic conditions.</title>
        <authorList>
            <person name="Moya-Beltran A."/>
            <person name="Beard S."/>
            <person name="Rojas-Villalobos C."/>
            <person name="Issotta F."/>
            <person name="Gallardo Y."/>
            <person name="Ulloa R."/>
            <person name="Giaveno A."/>
            <person name="Degli Esposti M."/>
            <person name="Johnson D.B."/>
            <person name="Quatrini R."/>
        </authorList>
    </citation>
    <scope>NUCLEOTIDE SEQUENCE</scope>
    <source>
        <strain evidence="2">VAN18-1</strain>
    </source>
</reference>
<dbReference type="PANTHER" id="PTHR45947:SF3">
    <property type="entry name" value="SULFOQUINOVOSYL TRANSFERASE SQD2"/>
    <property type="match status" value="1"/>
</dbReference>
<organism evidence="2 3">
    <name type="scientific">Igneacidithiobacillus copahuensis</name>
    <dbReference type="NCBI Taxonomy" id="2724909"/>
    <lineage>
        <taxon>Bacteria</taxon>
        <taxon>Pseudomonadati</taxon>
        <taxon>Pseudomonadota</taxon>
        <taxon>Acidithiobacillia</taxon>
        <taxon>Acidithiobacillales</taxon>
        <taxon>Acidithiobacillaceae</taxon>
        <taxon>Igneacidithiobacillus</taxon>
    </lineage>
</organism>
<keyword evidence="3" id="KW-1185">Reference proteome</keyword>
<dbReference type="InterPro" id="IPR001296">
    <property type="entry name" value="Glyco_trans_1"/>
</dbReference>
<feature type="domain" description="Glycosyl transferase family 1" evidence="1">
    <location>
        <begin position="179"/>
        <end position="326"/>
    </location>
</feature>
<proteinExistence type="predicted"/>
<dbReference type="Pfam" id="PF00534">
    <property type="entry name" value="Glycos_transf_1"/>
    <property type="match status" value="1"/>
</dbReference>
<dbReference type="Gene3D" id="3.40.50.2000">
    <property type="entry name" value="Glycogen Phosphorylase B"/>
    <property type="match status" value="1"/>
</dbReference>
<gene>
    <name evidence="2" type="ORF">HFQ13_11150</name>
</gene>
<sequence>MKILWIAPATRKYMDDSHSAVADYINQSIKGSPDWAEHTILGPEGSVSSHSILTAGGRLVHEYTGNDSRSIVDIDGNTLAEMLRLALNIQEEYDVIINTGHDWLSYYRLPEFRTRYMCVPNLVKTHPSIDRIISYRSERYKSNVAFISKYQRMELQGNNTPTNVIGQPFYVDDYHYHEPSTPHYLMWAGRIFREKGLHHAAEISKRYGLPLRVAGTVTDQSYFNEVFSCYGNLEYLGELNRVDLNRVTGTALAFLQTQDGFDEAFGRVTVESRLSGTPVIAYPQGANIELVQHGIGGFIINGTDTAVSALRKVQAIDRIENRKRCISEHSTEAFWQRLTNFLES</sequence>
<dbReference type="AlphaFoldDB" id="A0AAE3CKD5"/>
<dbReference type="GO" id="GO:0016757">
    <property type="term" value="F:glycosyltransferase activity"/>
    <property type="evidence" value="ECO:0007669"/>
    <property type="project" value="InterPro"/>
</dbReference>
<protein>
    <submittedName>
        <fullName evidence="2">Glycosyltransferase family 4 protein</fullName>
    </submittedName>
</protein>
<accession>A0AAE3CKD5</accession>
<dbReference type="RefSeq" id="WP_215872240.1">
    <property type="nucleotide sequence ID" value="NZ_JAAXYO010000163.1"/>
</dbReference>
<name>A0AAE3CKD5_9PROT</name>
<comment type="caution">
    <text evidence="2">The sequence shown here is derived from an EMBL/GenBank/DDBJ whole genome shotgun (WGS) entry which is preliminary data.</text>
</comment>
<dbReference type="SUPFAM" id="SSF53756">
    <property type="entry name" value="UDP-Glycosyltransferase/glycogen phosphorylase"/>
    <property type="match status" value="1"/>
</dbReference>